<accession>A0ABW3B6J9</accession>
<dbReference type="PANTHER" id="PTHR11261">
    <property type="entry name" value="INTERPHOTORECEPTOR RETINOID-BINDING PROTEIN"/>
    <property type="match status" value="1"/>
</dbReference>
<dbReference type="SMART" id="SM00245">
    <property type="entry name" value="TSPc"/>
    <property type="match status" value="1"/>
</dbReference>
<feature type="domain" description="Tail specific protease" evidence="1">
    <location>
        <begin position="103"/>
        <end position="312"/>
    </location>
</feature>
<organism evidence="2 3">
    <name type="scientific">Maribacter chungangensis</name>
    <dbReference type="NCBI Taxonomy" id="1069117"/>
    <lineage>
        <taxon>Bacteria</taxon>
        <taxon>Pseudomonadati</taxon>
        <taxon>Bacteroidota</taxon>
        <taxon>Flavobacteriia</taxon>
        <taxon>Flavobacteriales</taxon>
        <taxon>Flavobacteriaceae</taxon>
        <taxon>Maribacter</taxon>
    </lineage>
</organism>
<gene>
    <name evidence="2" type="ORF">ACFQZJ_13175</name>
</gene>
<evidence type="ECO:0000259" key="1">
    <source>
        <dbReference type="SMART" id="SM00245"/>
    </source>
</evidence>
<dbReference type="EC" id="3.4.-.-" evidence="2"/>
<dbReference type="PANTHER" id="PTHR11261:SF3">
    <property type="entry name" value="RETINOL-BINDING PROTEIN 3"/>
    <property type="match status" value="1"/>
</dbReference>
<dbReference type="RefSeq" id="WP_379935149.1">
    <property type="nucleotide sequence ID" value="NZ_JBHTHY010000011.1"/>
</dbReference>
<evidence type="ECO:0000313" key="2">
    <source>
        <dbReference type="EMBL" id="MFD0798418.1"/>
    </source>
</evidence>
<dbReference type="EMBL" id="JBHTHY010000011">
    <property type="protein sequence ID" value="MFD0798418.1"/>
    <property type="molecule type" value="Genomic_DNA"/>
</dbReference>
<protein>
    <submittedName>
        <fullName evidence="2">S41 family peptidase</fullName>
        <ecNumber evidence="2">3.4.-.-</ecNumber>
    </submittedName>
</protein>
<dbReference type="GO" id="GO:0016787">
    <property type="term" value="F:hydrolase activity"/>
    <property type="evidence" value="ECO:0007669"/>
    <property type="project" value="UniProtKB-KW"/>
</dbReference>
<comment type="caution">
    <text evidence="2">The sequence shown here is derived from an EMBL/GenBank/DDBJ whole genome shotgun (WGS) entry which is preliminary data.</text>
</comment>
<sequence length="334" mass="37440">MKTSIKLLTLFMRCSCGTAQKKQVEWHPIVQKAKETSLYTNQVKWKKVNQEFIALTKDKTNIEGFKEGLQFLINSLGDKHASFRLLTDHSIVASYTGKLEPEDPERDTEFLTSVINDISAKFSYQLLDNKVGYLRVVGIGPGDVKKQADLIRNGLKTLKEKGANKWIVDLRYNGGGNIEPMVSGLAPLIGEGFIGGAINAQNEIRDYTIKKAQLYNYERLACAMDDQPNIRATEKVAVLLSRYTISSGEMLAITFKGRSNTKFIGEKTAGYTTGNGYDIISDELAMIISQDIFIDRNKKSYDQHVGVDVAIPFQHHIPMANDNQINHAITWLNK</sequence>
<reference evidence="3" key="1">
    <citation type="journal article" date="2019" name="Int. J. Syst. Evol. Microbiol.">
        <title>The Global Catalogue of Microorganisms (GCM) 10K type strain sequencing project: providing services to taxonomists for standard genome sequencing and annotation.</title>
        <authorList>
            <consortium name="The Broad Institute Genomics Platform"/>
            <consortium name="The Broad Institute Genome Sequencing Center for Infectious Disease"/>
            <person name="Wu L."/>
            <person name="Ma J."/>
        </authorList>
    </citation>
    <scope>NUCLEOTIDE SEQUENCE [LARGE SCALE GENOMIC DNA]</scope>
    <source>
        <strain evidence="3">CCUG 61948</strain>
    </source>
</reference>
<evidence type="ECO:0000313" key="3">
    <source>
        <dbReference type="Proteomes" id="UP001597012"/>
    </source>
</evidence>
<dbReference type="Proteomes" id="UP001597012">
    <property type="component" value="Unassembled WGS sequence"/>
</dbReference>
<dbReference type="InterPro" id="IPR029045">
    <property type="entry name" value="ClpP/crotonase-like_dom_sf"/>
</dbReference>
<dbReference type="SUPFAM" id="SSF52096">
    <property type="entry name" value="ClpP/crotonase"/>
    <property type="match status" value="1"/>
</dbReference>
<dbReference type="InterPro" id="IPR005151">
    <property type="entry name" value="Tail-specific_protease"/>
</dbReference>
<name>A0ABW3B6J9_9FLAO</name>
<keyword evidence="2" id="KW-0378">Hydrolase</keyword>
<proteinExistence type="predicted"/>
<dbReference type="Pfam" id="PF03572">
    <property type="entry name" value="Peptidase_S41"/>
    <property type="match status" value="1"/>
</dbReference>
<keyword evidence="3" id="KW-1185">Reference proteome</keyword>
<dbReference type="Gene3D" id="3.90.226.10">
    <property type="entry name" value="2-enoyl-CoA Hydratase, Chain A, domain 1"/>
    <property type="match status" value="1"/>
</dbReference>